<evidence type="ECO:0000259" key="2">
    <source>
        <dbReference type="PROSITE" id="PS51228"/>
    </source>
</evidence>
<accession>A0A672TTA2</accession>
<dbReference type="Gene3D" id="1.20.80.10">
    <property type="match status" value="1"/>
</dbReference>
<dbReference type="InterPro" id="IPR035984">
    <property type="entry name" value="Acyl-CoA-binding_sf"/>
</dbReference>
<dbReference type="Ensembl" id="ENSSHBT00005006608.1">
    <property type="protein sequence ID" value="ENSSHBP00005005461.1"/>
    <property type="gene ID" value="ENSSHBG00005004776.1"/>
</dbReference>
<dbReference type="PROSITE" id="PS51228">
    <property type="entry name" value="ACB_2"/>
    <property type="match status" value="1"/>
</dbReference>
<protein>
    <submittedName>
        <fullName evidence="3">Acyl-CoA binding domain containing 7</fullName>
    </submittedName>
</protein>
<feature type="domain" description="ACB" evidence="2">
    <location>
        <begin position="1"/>
        <end position="82"/>
    </location>
</feature>
<reference evidence="3 4" key="1">
    <citation type="submission" date="2019-11" db="EMBL/GenBank/DDBJ databases">
        <title>Strigops habroptila (kakapo) genome, bStrHab1, primary haplotype, v2.</title>
        <authorList>
            <person name="Jarvis E.D."/>
            <person name="Howard J."/>
            <person name="Rhie A."/>
            <person name="Phillippy A."/>
            <person name="Korlach J."/>
            <person name="Digby A."/>
            <person name="Iorns D."/>
            <person name="Eason D."/>
            <person name="Robertson B."/>
            <person name="Raemaekers T."/>
            <person name="Howe K."/>
            <person name="Lewin H."/>
            <person name="Damas J."/>
            <person name="Hastie A."/>
            <person name="Tracey A."/>
            <person name="Chow W."/>
            <person name="Fedrigo O."/>
        </authorList>
    </citation>
    <scope>NUCLEOTIDE SEQUENCE [LARGE SCALE GENOMIC DNA]</scope>
</reference>
<dbReference type="Proteomes" id="UP000472266">
    <property type="component" value="Chromosome 1"/>
</dbReference>
<dbReference type="PROSITE" id="PS00880">
    <property type="entry name" value="ACB_1"/>
    <property type="match status" value="1"/>
</dbReference>
<dbReference type="AlphaFoldDB" id="A0A672TTA2"/>
<dbReference type="SUPFAM" id="SSF47027">
    <property type="entry name" value="Acyl-CoA binding protein"/>
    <property type="match status" value="1"/>
</dbReference>
<proteinExistence type="predicted"/>
<name>A0A672TTA2_STRHB</name>
<sequence length="82" mass="9290">RADFNTAAEDVKKLKTRPTDEELKELYGLYKQATVGDINIECPGTLDLKAKAKWEAWNLKKGVTPIKFTSSSHVYRMTNEEG</sequence>
<keyword evidence="1" id="KW-0446">Lipid-binding</keyword>
<dbReference type="InterPro" id="IPR022408">
    <property type="entry name" value="Acyl-CoA-binding_prot_CS"/>
</dbReference>
<keyword evidence="4" id="KW-1185">Reference proteome</keyword>
<dbReference type="Pfam" id="PF00887">
    <property type="entry name" value="ACBP"/>
    <property type="match status" value="1"/>
</dbReference>
<gene>
    <name evidence="3" type="primary">ACBD7</name>
</gene>
<reference evidence="3" key="3">
    <citation type="submission" date="2025-09" db="UniProtKB">
        <authorList>
            <consortium name="Ensembl"/>
        </authorList>
    </citation>
    <scope>IDENTIFICATION</scope>
</reference>
<evidence type="ECO:0000256" key="1">
    <source>
        <dbReference type="ARBA" id="ARBA00023121"/>
    </source>
</evidence>
<reference evidence="3" key="2">
    <citation type="submission" date="2025-08" db="UniProtKB">
        <authorList>
            <consortium name="Ensembl"/>
        </authorList>
    </citation>
    <scope>IDENTIFICATION</scope>
</reference>
<dbReference type="GeneTree" id="ENSGT00940000161184"/>
<dbReference type="GO" id="GO:0000062">
    <property type="term" value="F:fatty-acyl-CoA binding"/>
    <property type="evidence" value="ECO:0007669"/>
    <property type="project" value="InterPro"/>
</dbReference>
<dbReference type="InterPro" id="IPR000582">
    <property type="entry name" value="Acyl-CoA-binding_protein"/>
</dbReference>
<dbReference type="GO" id="GO:0006631">
    <property type="term" value="P:fatty acid metabolic process"/>
    <property type="evidence" value="ECO:0007669"/>
    <property type="project" value="TreeGrafter"/>
</dbReference>
<dbReference type="PRINTS" id="PR00689">
    <property type="entry name" value="ACOABINDINGP"/>
</dbReference>
<dbReference type="PANTHER" id="PTHR23310:SF51">
    <property type="entry name" value="ACYL-COA-BINDING DOMAIN-CONTAINING PROTEIN 7"/>
    <property type="match status" value="1"/>
</dbReference>
<dbReference type="PANTHER" id="PTHR23310">
    <property type="entry name" value="ACYL-COA-BINDING PROTEIN, ACBP"/>
    <property type="match status" value="1"/>
</dbReference>
<dbReference type="InterPro" id="IPR014352">
    <property type="entry name" value="FERM/acyl-CoA-bd_prot_sf"/>
</dbReference>
<evidence type="ECO:0000313" key="3">
    <source>
        <dbReference type="Ensembl" id="ENSSHBP00005005461.1"/>
    </source>
</evidence>
<evidence type="ECO:0000313" key="4">
    <source>
        <dbReference type="Proteomes" id="UP000472266"/>
    </source>
</evidence>
<organism evidence="3 4">
    <name type="scientific">Strigops habroptila</name>
    <name type="common">Kakapo</name>
    <dbReference type="NCBI Taxonomy" id="2489341"/>
    <lineage>
        <taxon>Eukaryota</taxon>
        <taxon>Metazoa</taxon>
        <taxon>Chordata</taxon>
        <taxon>Craniata</taxon>
        <taxon>Vertebrata</taxon>
        <taxon>Euteleostomi</taxon>
        <taxon>Archelosauria</taxon>
        <taxon>Archosauria</taxon>
        <taxon>Dinosauria</taxon>
        <taxon>Saurischia</taxon>
        <taxon>Theropoda</taxon>
        <taxon>Coelurosauria</taxon>
        <taxon>Aves</taxon>
        <taxon>Neognathae</taxon>
        <taxon>Neoaves</taxon>
        <taxon>Telluraves</taxon>
        <taxon>Australaves</taxon>
        <taxon>Psittaciformes</taxon>
        <taxon>Psittacidae</taxon>
        <taxon>Strigops</taxon>
    </lineage>
</organism>